<dbReference type="RefSeq" id="WP_065914458.1">
    <property type="nucleotide sequence ID" value="NZ_CP016793.1"/>
</dbReference>
<name>A0A1B2HEB6_9PSEU</name>
<dbReference type="STRING" id="1586287.BBK82_08195"/>
<dbReference type="EMBL" id="CP016793">
    <property type="protein sequence ID" value="ANZ36051.1"/>
    <property type="molecule type" value="Genomic_DNA"/>
</dbReference>
<sequence length="241" mass="25840">MLWSEGAELVARLAALFELRGTDNPGLREFRGCTAVATGLTDALRGATRLVRAVRCSSLDEIGWVRTGLTPMSPIPAAGGVKFQVVLDTAVACATGETARLLDRAASGWQVRLLHGVPVEMVLIDDNAALLARKGDAAAEHVWFVRSSPLLEIMIDVFHTLWSLAAPVTGHIVMGLDDDGITEQDRALLVMLAAGATDVLIAEKLDLGLRTVQRRLQVLSGRLGARTRFQAGLNAAKRGWL</sequence>
<keyword evidence="3" id="KW-1185">Reference proteome</keyword>
<proteinExistence type="predicted"/>
<dbReference type="InterPro" id="IPR000792">
    <property type="entry name" value="Tscrpt_reg_LuxR_C"/>
</dbReference>
<dbReference type="GO" id="GO:0003677">
    <property type="term" value="F:DNA binding"/>
    <property type="evidence" value="ECO:0007669"/>
    <property type="project" value="InterPro"/>
</dbReference>
<dbReference type="SUPFAM" id="SSF46894">
    <property type="entry name" value="C-terminal effector domain of the bipartite response regulators"/>
    <property type="match status" value="1"/>
</dbReference>
<protein>
    <recommendedName>
        <fullName evidence="1">HTH luxR-type domain-containing protein</fullName>
    </recommendedName>
</protein>
<organism evidence="2 3">
    <name type="scientific">Lentzea guizhouensis</name>
    <dbReference type="NCBI Taxonomy" id="1586287"/>
    <lineage>
        <taxon>Bacteria</taxon>
        <taxon>Bacillati</taxon>
        <taxon>Actinomycetota</taxon>
        <taxon>Actinomycetes</taxon>
        <taxon>Pseudonocardiales</taxon>
        <taxon>Pseudonocardiaceae</taxon>
        <taxon>Lentzea</taxon>
    </lineage>
</organism>
<accession>A0A1B2HEB6</accession>
<dbReference type="OrthoDB" id="5932488at2"/>
<dbReference type="Gene3D" id="1.10.10.10">
    <property type="entry name" value="Winged helix-like DNA-binding domain superfamily/Winged helix DNA-binding domain"/>
    <property type="match status" value="1"/>
</dbReference>
<dbReference type="GO" id="GO:0006355">
    <property type="term" value="P:regulation of DNA-templated transcription"/>
    <property type="evidence" value="ECO:0007669"/>
    <property type="project" value="InterPro"/>
</dbReference>
<dbReference type="AlphaFoldDB" id="A0A1B2HEB6"/>
<dbReference type="InterPro" id="IPR036388">
    <property type="entry name" value="WH-like_DNA-bd_sf"/>
</dbReference>
<dbReference type="Proteomes" id="UP000093053">
    <property type="component" value="Chromosome"/>
</dbReference>
<reference evidence="2 3" key="1">
    <citation type="submission" date="2016-07" db="EMBL/GenBank/DDBJ databases">
        <title>Complete genome sequence of the Lentzea guizhouensis DHS C013.</title>
        <authorList>
            <person name="Cao C."/>
        </authorList>
    </citation>
    <scope>NUCLEOTIDE SEQUENCE [LARGE SCALE GENOMIC DNA]</scope>
    <source>
        <strain evidence="2 3">DHS C013</strain>
    </source>
</reference>
<evidence type="ECO:0000313" key="3">
    <source>
        <dbReference type="Proteomes" id="UP000093053"/>
    </source>
</evidence>
<dbReference type="SMART" id="SM00421">
    <property type="entry name" value="HTH_LUXR"/>
    <property type="match status" value="1"/>
</dbReference>
<dbReference type="InterPro" id="IPR016032">
    <property type="entry name" value="Sig_transdc_resp-reg_C-effctor"/>
</dbReference>
<evidence type="ECO:0000259" key="1">
    <source>
        <dbReference type="SMART" id="SM00421"/>
    </source>
</evidence>
<evidence type="ECO:0000313" key="2">
    <source>
        <dbReference type="EMBL" id="ANZ36051.1"/>
    </source>
</evidence>
<dbReference type="KEGG" id="led:BBK82_08195"/>
<feature type="domain" description="HTH luxR-type" evidence="1">
    <location>
        <begin position="178"/>
        <end position="235"/>
    </location>
</feature>
<gene>
    <name evidence="2" type="ORF">BBK82_08195</name>
</gene>